<feature type="non-terminal residue" evidence="1">
    <location>
        <position position="31"/>
    </location>
</feature>
<dbReference type="OrthoDB" id="10255539at2759"/>
<dbReference type="Proteomes" id="UP000265618">
    <property type="component" value="Unassembled WGS sequence"/>
</dbReference>
<gene>
    <name evidence="1" type="ORF">KIPB_009698</name>
</gene>
<name>A0A391NTR2_9EUKA</name>
<keyword evidence="2" id="KW-1185">Reference proteome</keyword>
<proteinExistence type="predicted"/>
<dbReference type="AlphaFoldDB" id="A0A391NTR2"/>
<organism evidence="1 2">
    <name type="scientific">Kipferlia bialata</name>
    <dbReference type="NCBI Taxonomy" id="797122"/>
    <lineage>
        <taxon>Eukaryota</taxon>
        <taxon>Metamonada</taxon>
        <taxon>Carpediemonas-like organisms</taxon>
        <taxon>Kipferlia</taxon>
    </lineage>
</organism>
<dbReference type="EMBL" id="BDIP01003372">
    <property type="protein sequence ID" value="GCA63396.1"/>
    <property type="molecule type" value="Genomic_DNA"/>
</dbReference>
<accession>A0A391NTR2</accession>
<sequence>MFITEVILDGFKSYAKRTVLNALDPSFNAIT</sequence>
<reference evidence="1 2" key="1">
    <citation type="journal article" date="2018" name="PLoS ONE">
        <title>The draft genome of Kipferlia bialata reveals reductive genome evolution in fornicate parasites.</title>
        <authorList>
            <person name="Tanifuji G."/>
            <person name="Takabayashi S."/>
            <person name="Kume K."/>
            <person name="Takagi M."/>
            <person name="Nakayama T."/>
            <person name="Kamikawa R."/>
            <person name="Inagaki Y."/>
            <person name="Hashimoto T."/>
        </authorList>
    </citation>
    <scope>NUCLEOTIDE SEQUENCE [LARGE SCALE GENOMIC DNA]</scope>
    <source>
        <strain evidence="1">NY0173</strain>
    </source>
</reference>
<comment type="caution">
    <text evidence="1">The sequence shown here is derived from an EMBL/GenBank/DDBJ whole genome shotgun (WGS) entry which is preliminary data.</text>
</comment>
<evidence type="ECO:0000313" key="2">
    <source>
        <dbReference type="Proteomes" id="UP000265618"/>
    </source>
</evidence>
<protein>
    <submittedName>
        <fullName evidence="1">Uncharacterized protein</fullName>
    </submittedName>
</protein>
<evidence type="ECO:0000313" key="1">
    <source>
        <dbReference type="EMBL" id="GCA63396.1"/>
    </source>
</evidence>